<dbReference type="Gene3D" id="2.40.400.10">
    <property type="entry name" value="Acetoacetate decarboxylase-like"/>
    <property type="match status" value="1"/>
</dbReference>
<evidence type="ECO:0000313" key="1">
    <source>
        <dbReference type="EMBL" id="SFR92905.1"/>
    </source>
</evidence>
<dbReference type="Proteomes" id="UP000199062">
    <property type="component" value="Unassembled WGS sequence"/>
</dbReference>
<keyword evidence="2" id="KW-1185">Reference proteome</keyword>
<name>A0A1I6KNU6_9EURY</name>
<sequence>MFSLPVVRGVIDRRILVNFRVDPAELQAALPEPFRPMTVGGYGVGGICLIRLTDVRPRGFPAYVGTKSENAAHRIAVEWDDEDGETKTGVYVPRRDTSSALTTLFGGRVFSSEHHRATFTVDERDDRYEVTMESDDGAARVHVAGSVTDVLPGDSVFGSVDEASEFFQRGSLGYSPSAAEEEYDGIELATFEWSVTPMAVERVASRYFEDDGRFSGVEFDCALLMRDIDHEWRQREPICWPEPDGIEAAD</sequence>
<dbReference type="InterPro" id="IPR018644">
    <property type="entry name" value="DUF2071"/>
</dbReference>
<evidence type="ECO:0000313" key="2">
    <source>
        <dbReference type="Proteomes" id="UP000199062"/>
    </source>
</evidence>
<reference evidence="1 2" key="1">
    <citation type="submission" date="2016-10" db="EMBL/GenBank/DDBJ databases">
        <authorList>
            <person name="de Groot N.N."/>
        </authorList>
    </citation>
    <scope>NUCLEOTIDE SEQUENCE [LARGE SCALE GENOMIC DNA]</scope>
    <source>
        <strain evidence="1 2">CGMCC 1.10457</strain>
    </source>
</reference>
<accession>A0A1I6KNU6</accession>
<proteinExistence type="predicted"/>
<dbReference type="RefSeq" id="WP_089814756.1">
    <property type="nucleotide sequence ID" value="NZ_FOZK01000001.1"/>
</dbReference>
<dbReference type="SUPFAM" id="SSF160104">
    <property type="entry name" value="Acetoacetate decarboxylase-like"/>
    <property type="match status" value="1"/>
</dbReference>
<dbReference type="STRING" id="767519.SAMN05216559_1177"/>
<dbReference type="Pfam" id="PF09844">
    <property type="entry name" value="DUF2071"/>
    <property type="match status" value="1"/>
</dbReference>
<dbReference type="InterPro" id="IPR023375">
    <property type="entry name" value="ADC_dom_sf"/>
</dbReference>
<dbReference type="AlphaFoldDB" id="A0A1I6KNU6"/>
<dbReference type="OrthoDB" id="263202at2157"/>
<protein>
    <submittedName>
        <fullName evidence="1">Uncharacterized conserved protein (COG2071)</fullName>
    </submittedName>
</protein>
<gene>
    <name evidence="1" type="ORF">SAMN05216559_1177</name>
</gene>
<dbReference type="EMBL" id="FOZK01000001">
    <property type="protein sequence ID" value="SFR92905.1"/>
    <property type="molecule type" value="Genomic_DNA"/>
</dbReference>
<organism evidence="1 2">
    <name type="scientific">Halomicrobium zhouii</name>
    <dbReference type="NCBI Taxonomy" id="767519"/>
    <lineage>
        <taxon>Archaea</taxon>
        <taxon>Methanobacteriati</taxon>
        <taxon>Methanobacteriota</taxon>
        <taxon>Stenosarchaea group</taxon>
        <taxon>Halobacteria</taxon>
        <taxon>Halobacteriales</taxon>
        <taxon>Haloarculaceae</taxon>
        <taxon>Halomicrobium</taxon>
    </lineage>
</organism>